<protein>
    <recommendedName>
        <fullName evidence="3">Glycosyltransferase family 1 protein</fullName>
    </recommendedName>
</protein>
<comment type="caution">
    <text evidence="1">The sequence shown here is derived from an EMBL/GenBank/DDBJ whole genome shotgun (WGS) entry which is preliminary data.</text>
</comment>
<evidence type="ECO:0000313" key="2">
    <source>
        <dbReference type="Proteomes" id="UP001297600"/>
    </source>
</evidence>
<evidence type="ECO:0000313" key="1">
    <source>
        <dbReference type="EMBL" id="MCG5031003.1"/>
    </source>
</evidence>
<evidence type="ECO:0008006" key="3">
    <source>
        <dbReference type="Google" id="ProtNLM"/>
    </source>
</evidence>
<name>A0ABS9MQU9_9BURK</name>
<keyword evidence="2" id="KW-1185">Reference proteome</keyword>
<dbReference type="Proteomes" id="UP001297600">
    <property type="component" value="Unassembled WGS sequence"/>
</dbReference>
<organism evidence="1 2">
    <name type="scientific">Mesosutterella porci</name>
    <dbReference type="NCBI Taxonomy" id="2915351"/>
    <lineage>
        <taxon>Bacteria</taxon>
        <taxon>Pseudomonadati</taxon>
        <taxon>Pseudomonadota</taxon>
        <taxon>Betaproteobacteria</taxon>
        <taxon>Burkholderiales</taxon>
        <taxon>Sutterellaceae</taxon>
        <taxon>Mesosutterella</taxon>
    </lineage>
</organism>
<sequence>MNSEKKSAGPRIVALGRGSTRLPLAKRYFDSIEVLDGFDSVPLSDILLRRIRLIAVPSRRETRGRSARAKRSLAKAMGLSLSSEIARRNLADCFFGDHGPKVLFAPSETAARFYRTHLSPLGFQVLELKDETSPIRLGAFFRRAAKLLASCGPDRSEGLTVFTDMHEAPLLRLYRKLHPARRIVLRFHDRIEGGLGGRAPSAQRVILSARALRSKGVVDELESYSRSDAAALGGLYRPNGVNPDVMSGYDRPSRDCLWFFMGSPGQGVERTKVLGALRAALLSACPGLDRWLVEKTAGESSQWLPYADYLRLCAGAEVMVDLVRIGQDEGYSFRMAEALFLNRKIITNRSTAAGEPFDRPGRLFLIGRDSPETLWSFLQTEPQPLEPEALRPIDARLWWTPEDPAEAVRQ</sequence>
<dbReference type="EMBL" id="JAKNCT010000006">
    <property type="protein sequence ID" value="MCG5031003.1"/>
    <property type="molecule type" value="Genomic_DNA"/>
</dbReference>
<dbReference type="RefSeq" id="WP_237978656.1">
    <property type="nucleotide sequence ID" value="NZ_JAKNCT010000006.1"/>
</dbReference>
<reference evidence="1 2" key="1">
    <citation type="submission" date="2022-02" db="EMBL/GenBank/DDBJ databases">
        <title>Mesosutterella porci, a novel member of the family Sutterellaceae from pig feces.</title>
        <authorList>
            <person name="Wylensek D."/>
            <person name="Clavel T."/>
        </authorList>
    </citation>
    <scope>NUCLEOTIDE SEQUENCE [LARGE SCALE GENOMIC DNA]</scope>
    <source>
        <strain evidence="2">oilRF-744-wt-GAM-9</strain>
    </source>
</reference>
<accession>A0ABS9MQU9</accession>
<proteinExistence type="predicted"/>
<gene>
    <name evidence="1" type="ORF">MAF45_06020</name>
</gene>